<dbReference type="GO" id="GO:1902936">
    <property type="term" value="F:phosphatidylinositol bisphosphate binding"/>
    <property type="evidence" value="ECO:0007669"/>
    <property type="project" value="TreeGrafter"/>
</dbReference>
<protein>
    <submittedName>
        <fullName evidence="1">CRAL/TRIO domain-containing protein</fullName>
    </submittedName>
</protein>
<dbReference type="PANTHER" id="PTHR10174">
    <property type="entry name" value="ALPHA-TOCOPHEROL TRANSFER PROTEIN-RELATED"/>
    <property type="match status" value="1"/>
</dbReference>
<dbReference type="eggNOG" id="KOG1471">
    <property type="taxonomic scope" value="Eukaryota"/>
</dbReference>
<dbReference type="Proteomes" id="UP000007151">
    <property type="component" value="Unassembled WGS sequence"/>
</dbReference>
<sequence>MESIPKDSLLEFNPDTLQFLRKQYNLDTPGRIEEAIEILSEWLKKQNHFLRKEFPKDYLERTIIISKGSVERAKKKLDSICTYRTLFPEYFTVFNVQENELLDEFYGSFLPKLTSDHYRVYAVRNKIKKTCESGFLDFYRFFLMQCEYVQAHDYCNGLIIFIDYSDANIMESVKWFNISDVKRILDIMKEGYGMRIKGIHFYTESKAVDALVTIIKQGASQKVAGRVQVHKTLDKIYEYIPKDIMPLEYGGQEKPLFELHKKMRHICSTEFKSYLEEIRQAGTNESLRPEDSVNKSHYMGISGTFRNLSVD</sequence>
<dbReference type="OrthoDB" id="7422178at2759"/>
<dbReference type="InterPro" id="IPR036865">
    <property type="entry name" value="CRAL-TRIO_dom_sf"/>
</dbReference>
<dbReference type="PROSITE" id="PS50191">
    <property type="entry name" value="CRAL_TRIO"/>
    <property type="match status" value="1"/>
</dbReference>
<dbReference type="PRINTS" id="PR00180">
    <property type="entry name" value="CRETINALDHBP"/>
</dbReference>
<keyword evidence="2" id="KW-1185">Reference proteome</keyword>
<comment type="caution">
    <text evidence="1">The sequence shown here is derived from an EMBL/GenBank/DDBJ whole genome shotgun (WGS) entry which is preliminary data.</text>
</comment>
<dbReference type="SUPFAM" id="SSF46938">
    <property type="entry name" value="CRAL/TRIO N-terminal domain"/>
    <property type="match status" value="1"/>
</dbReference>
<reference evidence="1 2" key="1">
    <citation type="journal article" date="2011" name="Cell">
        <title>The monarch butterfly genome yields insights into long-distance migration.</title>
        <authorList>
            <person name="Zhan S."/>
            <person name="Merlin C."/>
            <person name="Boore J.L."/>
            <person name="Reppert S.M."/>
        </authorList>
    </citation>
    <scope>NUCLEOTIDE SEQUENCE [LARGE SCALE GENOMIC DNA]</scope>
    <source>
        <strain evidence="1">F-2</strain>
    </source>
</reference>
<dbReference type="CDD" id="cd00170">
    <property type="entry name" value="SEC14"/>
    <property type="match status" value="1"/>
</dbReference>
<evidence type="ECO:0000313" key="1">
    <source>
        <dbReference type="EMBL" id="OWR55142.1"/>
    </source>
</evidence>
<dbReference type="EMBL" id="AGBW02007648">
    <property type="protein sequence ID" value="OWR55142.1"/>
    <property type="molecule type" value="Genomic_DNA"/>
</dbReference>
<gene>
    <name evidence="1" type="ORF">KGM_206942</name>
</gene>
<proteinExistence type="predicted"/>
<evidence type="ECO:0000313" key="2">
    <source>
        <dbReference type="Proteomes" id="UP000007151"/>
    </source>
</evidence>
<dbReference type="Pfam" id="PF00650">
    <property type="entry name" value="CRAL_TRIO"/>
    <property type="match status" value="1"/>
</dbReference>
<dbReference type="InterPro" id="IPR036273">
    <property type="entry name" value="CRAL/TRIO_N_dom_sf"/>
</dbReference>
<dbReference type="Gene3D" id="3.40.525.10">
    <property type="entry name" value="CRAL-TRIO lipid binding domain"/>
    <property type="match status" value="1"/>
</dbReference>
<name>A0A212FN16_DANPL</name>
<dbReference type="AlphaFoldDB" id="A0A212FN16"/>
<accession>A0A212FN16</accession>
<dbReference type="KEGG" id="dpl:KGM_206942"/>
<dbReference type="SUPFAM" id="SSF52087">
    <property type="entry name" value="CRAL/TRIO domain"/>
    <property type="match status" value="1"/>
</dbReference>
<dbReference type="InterPro" id="IPR001251">
    <property type="entry name" value="CRAL-TRIO_dom"/>
</dbReference>
<dbReference type="GO" id="GO:0016020">
    <property type="term" value="C:membrane"/>
    <property type="evidence" value="ECO:0007669"/>
    <property type="project" value="TreeGrafter"/>
</dbReference>
<organism evidence="1 2">
    <name type="scientific">Danaus plexippus plexippus</name>
    <dbReference type="NCBI Taxonomy" id="278856"/>
    <lineage>
        <taxon>Eukaryota</taxon>
        <taxon>Metazoa</taxon>
        <taxon>Ecdysozoa</taxon>
        <taxon>Arthropoda</taxon>
        <taxon>Hexapoda</taxon>
        <taxon>Insecta</taxon>
        <taxon>Pterygota</taxon>
        <taxon>Neoptera</taxon>
        <taxon>Endopterygota</taxon>
        <taxon>Lepidoptera</taxon>
        <taxon>Glossata</taxon>
        <taxon>Ditrysia</taxon>
        <taxon>Papilionoidea</taxon>
        <taxon>Nymphalidae</taxon>
        <taxon>Danainae</taxon>
        <taxon>Danaini</taxon>
        <taxon>Danaina</taxon>
        <taxon>Danaus</taxon>
        <taxon>Danaus</taxon>
    </lineage>
</organism>
<dbReference type="PANTHER" id="PTHR10174:SF222">
    <property type="entry name" value="GH10083P-RELATED"/>
    <property type="match status" value="1"/>
</dbReference>